<evidence type="ECO:0000313" key="6">
    <source>
        <dbReference type="EMBL" id="KAK7504377.1"/>
    </source>
</evidence>
<dbReference type="Proteomes" id="UP001519460">
    <property type="component" value="Unassembled WGS sequence"/>
</dbReference>
<dbReference type="Gene3D" id="1.25.40.20">
    <property type="entry name" value="Ankyrin repeat-containing domain"/>
    <property type="match status" value="2"/>
</dbReference>
<evidence type="ECO:0000256" key="2">
    <source>
        <dbReference type="ARBA" id="ARBA00023043"/>
    </source>
</evidence>
<reference evidence="6 7" key="1">
    <citation type="journal article" date="2023" name="Sci. Data">
        <title>Genome assembly of the Korean intertidal mud-creeper Batillaria attramentaria.</title>
        <authorList>
            <person name="Patra A.K."/>
            <person name="Ho P.T."/>
            <person name="Jun S."/>
            <person name="Lee S.J."/>
            <person name="Kim Y."/>
            <person name="Won Y.J."/>
        </authorList>
    </citation>
    <scope>NUCLEOTIDE SEQUENCE [LARGE SCALE GENOMIC DNA]</scope>
    <source>
        <strain evidence="6">Wonlab-2016</strain>
    </source>
</reference>
<accession>A0ABD0LY04</accession>
<feature type="repeat" description="ANK" evidence="3">
    <location>
        <begin position="938"/>
        <end position="970"/>
    </location>
</feature>
<feature type="repeat" description="ANK" evidence="3">
    <location>
        <begin position="839"/>
        <end position="871"/>
    </location>
</feature>
<evidence type="ECO:0000256" key="1">
    <source>
        <dbReference type="ARBA" id="ARBA00022737"/>
    </source>
</evidence>
<sequence length="1096" mass="121703">MSSCCHQTPLLDYVDPAGLVMLKSEIPDGGDYEEMCDSVEQHPRAAKQALKTFIAYRLCTCCQGLPGILLRVDGEAGLQICNAKQVEETASADDSTIATALQPTVQNDSLEAKKATLEVPSLDLANMDQNRKCVRRTRKPKNNKQVADDCDEATGKSSGSSSSDAENNHRAIFCESPLTTKTQISHIFPGKELVPTKIQETASDILQKFKIVWLCGPPGSGKTCTCQMLLKELEKKGVIPFTVTRVEDLVGGKIGRDQESMVLLDGALGEISLDRPAYDQLREFMQKRSKLPKKNRCYLVITVYPHVLREMLDLDQHQRDPVVEVPTVVHLTEELLDEATKTRMLQFHLQEFHLDPAEVTDTIEILKTNSTSGVFPGCCRLLGEMFSFSIPVELSAASHRVFVPLLKRMLSDSKAGETTAAVLAMTMSGFSRFLHNPKETKRRLDDLGLPAISGYHLEKLAHNLKGFVLAENGDGFMNRELYTAVGLALGWSFLWPRLLNVCDSKFLVQYVRVQDETSDVFVSIPDGLDNRELLMQRMHELILSGQIAEVCQHPAFCCQKFLKEFEMFLKNTKNYSQQLVTATDSVKHMPLLYWSTWSPSPLLTEWVMKILSGTPAADSLRPDLLASAAFACALFADRTMSCILDSRLQIIMKELEEVIQEEIPDVRVPFPDEKQIVCREAKEKAFRIRKRFETTALYYAGYRGSAIPETLLYARMSDEDIQIQLPKKQWHFAVRLLGDRETVCLDEMGNTLLHAAAKTGDVEAVEFAFRAVMQLGENEKDVEDMSDNGAAADTSCPAGASLDFDESHSLPVLADHSQDVSGPTESLKNNSAVDRKNNLGLTPLHVLCFVGSKSSAEYLVGKNADVNARSEKGHTPLHLACLNGHTITAEFLISKHADVNAKSSLGHTPLYLACQNGHTRTAKILIDGKADTQIAPQDGLTPLHIASHNGEKDTVSLLLEYVEDVDAQSECGLTSLHCACRDGRTECASLLVKAKANVNLKTAEGFTPLHLACRGNHTGTMVFLIKHGADGQSKDHEGNMPLELAAEEVRRTISRTSGRHFWMGRQHLEHNLNMSRNEMLADRRELERHMNISRND</sequence>
<feature type="repeat" description="ANK" evidence="3">
    <location>
        <begin position="905"/>
        <end position="937"/>
    </location>
</feature>
<dbReference type="EMBL" id="JACVVK020000015">
    <property type="protein sequence ID" value="KAK7504377.1"/>
    <property type="molecule type" value="Genomic_DNA"/>
</dbReference>
<dbReference type="Pfam" id="PF00023">
    <property type="entry name" value="Ank"/>
    <property type="match status" value="1"/>
</dbReference>
<feature type="compositionally biased region" description="Basic residues" evidence="4">
    <location>
        <begin position="132"/>
        <end position="142"/>
    </location>
</feature>
<evidence type="ECO:0000259" key="5">
    <source>
        <dbReference type="Pfam" id="PF20720"/>
    </source>
</evidence>
<dbReference type="SUPFAM" id="SSF52540">
    <property type="entry name" value="P-loop containing nucleoside triphosphate hydrolases"/>
    <property type="match status" value="2"/>
</dbReference>
<dbReference type="SUPFAM" id="SSF48403">
    <property type="entry name" value="Ankyrin repeat"/>
    <property type="match status" value="1"/>
</dbReference>
<evidence type="ECO:0000313" key="7">
    <source>
        <dbReference type="Proteomes" id="UP001519460"/>
    </source>
</evidence>
<feature type="non-terminal residue" evidence="6">
    <location>
        <position position="1096"/>
    </location>
</feature>
<dbReference type="InterPro" id="IPR049050">
    <property type="entry name" value="nSTAND3"/>
</dbReference>
<feature type="domain" description="Novel STAND NTPase 3" evidence="5">
    <location>
        <begin position="194"/>
        <end position="350"/>
    </location>
</feature>
<dbReference type="PROSITE" id="PS50297">
    <property type="entry name" value="ANK_REP_REGION"/>
    <property type="match status" value="6"/>
</dbReference>
<dbReference type="Pfam" id="PF12796">
    <property type="entry name" value="Ank_2"/>
    <property type="match status" value="1"/>
</dbReference>
<name>A0ABD0LY04_9CAEN</name>
<dbReference type="PANTHER" id="PTHR24173">
    <property type="entry name" value="ANKYRIN REPEAT CONTAINING"/>
    <property type="match status" value="1"/>
</dbReference>
<keyword evidence="1" id="KW-0677">Repeat</keyword>
<feature type="repeat" description="ANK" evidence="3">
    <location>
        <begin position="1004"/>
        <end position="1036"/>
    </location>
</feature>
<dbReference type="PANTHER" id="PTHR24173:SF74">
    <property type="entry name" value="ANKYRIN REPEAT DOMAIN-CONTAINING PROTEIN 16"/>
    <property type="match status" value="1"/>
</dbReference>
<organism evidence="6 7">
    <name type="scientific">Batillaria attramentaria</name>
    <dbReference type="NCBI Taxonomy" id="370345"/>
    <lineage>
        <taxon>Eukaryota</taxon>
        <taxon>Metazoa</taxon>
        <taxon>Spiralia</taxon>
        <taxon>Lophotrochozoa</taxon>
        <taxon>Mollusca</taxon>
        <taxon>Gastropoda</taxon>
        <taxon>Caenogastropoda</taxon>
        <taxon>Sorbeoconcha</taxon>
        <taxon>Cerithioidea</taxon>
        <taxon>Batillariidae</taxon>
        <taxon>Batillaria</taxon>
    </lineage>
</organism>
<dbReference type="Pfam" id="PF13637">
    <property type="entry name" value="Ank_4"/>
    <property type="match status" value="1"/>
</dbReference>
<feature type="repeat" description="ANK" evidence="3">
    <location>
        <begin position="971"/>
        <end position="1003"/>
    </location>
</feature>
<protein>
    <recommendedName>
        <fullName evidence="5">Novel STAND NTPase 3 domain-containing protein</fullName>
    </recommendedName>
</protein>
<proteinExistence type="predicted"/>
<dbReference type="Gene3D" id="3.40.50.300">
    <property type="entry name" value="P-loop containing nucleotide triphosphate hydrolases"/>
    <property type="match status" value="1"/>
</dbReference>
<dbReference type="PROSITE" id="PS50088">
    <property type="entry name" value="ANK_REPEAT"/>
    <property type="match status" value="6"/>
</dbReference>
<dbReference type="InterPro" id="IPR036770">
    <property type="entry name" value="Ankyrin_rpt-contain_sf"/>
</dbReference>
<dbReference type="SMART" id="SM00248">
    <property type="entry name" value="ANK"/>
    <property type="match status" value="7"/>
</dbReference>
<keyword evidence="2 3" id="KW-0040">ANK repeat</keyword>
<evidence type="ECO:0000256" key="4">
    <source>
        <dbReference type="SAM" id="MobiDB-lite"/>
    </source>
</evidence>
<keyword evidence="7" id="KW-1185">Reference proteome</keyword>
<comment type="caution">
    <text evidence="6">The sequence shown here is derived from an EMBL/GenBank/DDBJ whole genome shotgun (WGS) entry which is preliminary data.</text>
</comment>
<dbReference type="AlphaFoldDB" id="A0ABD0LY04"/>
<feature type="repeat" description="ANK" evidence="3">
    <location>
        <begin position="872"/>
        <end position="904"/>
    </location>
</feature>
<feature type="region of interest" description="Disordered" evidence="4">
    <location>
        <begin position="130"/>
        <end position="168"/>
    </location>
</feature>
<dbReference type="InterPro" id="IPR027417">
    <property type="entry name" value="P-loop_NTPase"/>
</dbReference>
<dbReference type="InterPro" id="IPR002110">
    <property type="entry name" value="Ankyrin_rpt"/>
</dbReference>
<dbReference type="Pfam" id="PF20720">
    <property type="entry name" value="nSTAND3"/>
    <property type="match status" value="1"/>
</dbReference>
<gene>
    <name evidence="6" type="ORF">BaRGS_00004243</name>
</gene>
<evidence type="ECO:0000256" key="3">
    <source>
        <dbReference type="PROSITE-ProRule" id="PRU00023"/>
    </source>
</evidence>